<keyword evidence="1" id="KW-1133">Transmembrane helix</keyword>
<proteinExistence type="predicted"/>
<protein>
    <submittedName>
        <fullName evidence="2">Putative phosphohistidine phosphatase SixA</fullName>
    </submittedName>
</protein>
<dbReference type="PATRIC" id="fig|231023.4.peg.5345"/>
<reference evidence="2 3" key="1">
    <citation type="journal article" date="2012" name="J. Bacteriol.">
        <title>Complete Genome Sequence of the Naphthalene-Degrading Pseudomonas putida Strain ND6.</title>
        <authorList>
            <person name="Li S."/>
            <person name="Zhao H."/>
            <person name="Li Y."/>
            <person name="Niu S."/>
            <person name="Cai B."/>
        </authorList>
    </citation>
    <scope>NUCLEOTIDE SEQUENCE [LARGE SCALE GENOMIC DNA]</scope>
    <source>
        <strain evidence="2 3">ND6</strain>
    </source>
</reference>
<evidence type="ECO:0000313" key="3">
    <source>
        <dbReference type="Proteomes" id="UP000005268"/>
    </source>
</evidence>
<dbReference type="CDD" id="cd07040">
    <property type="entry name" value="HP"/>
    <property type="match status" value="1"/>
</dbReference>
<dbReference type="InterPro" id="IPR029033">
    <property type="entry name" value="His_PPase_superfam"/>
</dbReference>
<feature type="transmembrane region" description="Helical" evidence="1">
    <location>
        <begin position="27"/>
        <end position="46"/>
    </location>
</feature>
<name>I3V4Z8_PSEPU</name>
<gene>
    <name evidence="2" type="ORF">YSA_11155</name>
</gene>
<dbReference type="EMBL" id="CP003588">
    <property type="protein sequence ID" value="AFK72819.1"/>
    <property type="molecule type" value="Genomic_DNA"/>
</dbReference>
<dbReference type="Gene3D" id="3.40.50.1240">
    <property type="entry name" value="Phosphoglycerate mutase-like"/>
    <property type="match status" value="1"/>
</dbReference>
<organism evidence="2 3">
    <name type="scientific">Pseudomonas putida ND6</name>
    <dbReference type="NCBI Taxonomy" id="231023"/>
    <lineage>
        <taxon>Bacteria</taxon>
        <taxon>Pseudomonadati</taxon>
        <taxon>Pseudomonadota</taxon>
        <taxon>Gammaproteobacteria</taxon>
        <taxon>Pseudomonadales</taxon>
        <taxon>Pseudomonadaceae</taxon>
        <taxon>Pseudomonas</taxon>
    </lineage>
</organism>
<sequence length="232" mass="25259">MAKMLHDVIDDAPVSRLAPIYQWPWGTAQWVVLCLLLLFGVAQAWAQQRAAIPNLGNPHHLQHSGLYTDWAKGSVIVVLRHAERCDRSSDACLNDPSGITVAGRQAATDVGLGLQHLGLGAVDVWTSPEVRTRQTAQAMFGKTIATQDWLNQCDGHFAENAFALKRKDHNLVLVSHSGCMEQLEQALKAPSSATANSYASALFITRGNDGKTKVLGQMAASEWHTLIDAKEL</sequence>
<keyword evidence="1" id="KW-0472">Membrane</keyword>
<dbReference type="HOGENOM" id="CLU_106705_0_0_6"/>
<dbReference type="AlphaFoldDB" id="I3V4Z8"/>
<dbReference type="Proteomes" id="UP000005268">
    <property type="component" value="Chromosome"/>
</dbReference>
<keyword evidence="1" id="KW-0812">Transmembrane</keyword>
<evidence type="ECO:0000313" key="2">
    <source>
        <dbReference type="EMBL" id="AFK72819.1"/>
    </source>
</evidence>
<evidence type="ECO:0000256" key="1">
    <source>
        <dbReference type="SAM" id="Phobius"/>
    </source>
</evidence>
<dbReference type="KEGG" id="ppi:YSA_11155"/>
<dbReference type="SUPFAM" id="SSF53254">
    <property type="entry name" value="Phosphoglycerate mutase-like"/>
    <property type="match status" value="1"/>
</dbReference>
<accession>I3V4Z8</accession>